<feature type="domain" description="Smf/DprA SLOG" evidence="1">
    <location>
        <begin position="15"/>
        <end position="61"/>
    </location>
</feature>
<dbReference type="RefSeq" id="WP_387254789.1">
    <property type="nucleotide sequence ID" value="NZ_JBIALX010000016.1"/>
</dbReference>
<dbReference type="InterPro" id="IPR057666">
    <property type="entry name" value="DrpA_SLOG"/>
</dbReference>
<comment type="caution">
    <text evidence="2">The sequence shown here is derived from an EMBL/GenBank/DDBJ whole genome shotgun (WGS) entry which is preliminary data.</text>
</comment>
<dbReference type="EMBL" id="JBIALX010000016">
    <property type="protein sequence ID" value="MFF0457539.1"/>
    <property type="molecule type" value="Genomic_DNA"/>
</dbReference>
<evidence type="ECO:0000313" key="3">
    <source>
        <dbReference type="Proteomes" id="UP001601521"/>
    </source>
</evidence>
<protein>
    <submittedName>
        <fullName evidence="2">DNA-processing protein DprA</fullName>
    </submittedName>
</protein>
<dbReference type="Proteomes" id="UP001601521">
    <property type="component" value="Unassembled WGS sequence"/>
</dbReference>
<gene>
    <name evidence="2" type="ORF">ACFYTH_29605</name>
</gene>
<organism evidence="2 3">
    <name type="scientific">Nocardia africana</name>
    <dbReference type="NCBI Taxonomy" id="134964"/>
    <lineage>
        <taxon>Bacteria</taxon>
        <taxon>Bacillati</taxon>
        <taxon>Actinomycetota</taxon>
        <taxon>Actinomycetes</taxon>
        <taxon>Mycobacteriales</taxon>
        <taxon>Nocardiaceae</taxon>
        <taxon>Nocardia</taxon>
    </lineage>
</organism>
<evidence type="ECO:0000259" key="1">
    <source>
        <dbReference type="Pfam" id="PF02481"/>
    </source>
</evidence>
<dbReference type="Pfam" id="PF02481">
    <property type="entry name" value="DNA_processg_A"/>
    <property type="match status" value="1"/>
</dbReference>
<sequence>MGWVGSRLAPRRCPAAGIDTAAMKARCRRRDNTIAVMGTGIERVYPDQNAALAKRITSSGMWSQLLHSSLEALGGQGHHDVDDPLVVRDREMPEVTTARCCVNFPSDISDLGGGLACLCG</sequence>
<name>A0ABW6NQV9_9NOCA</name>
<keyword evidence="3" id="KW-1185">Reference proteome</keyword>
<accession>A0ABW6NQV9</accession>
<proteinExistence type="predicted"/>
<reference evidence="2 3" key="1">
    <citation type="submission" date="2024-10" db="EMBL/GenBank/DDBJ databases">
        <title>The Natural Products Discovery Center: Release of the First 8490 Sequenced Strains for Exploring Actinobacteria Biosynthetic Diversity.</title>
        <authorList>
            <person name="Kalkreuter E."/>
            <person name="Kautsar S.A."/>
            <person name="Yang D."/>
            <person name="Bader C.D."/>
            <person name="Teijaro C.N."/>
            <person name="Fluegel L."/>
            <person name="Davis C.M."/>
            <person name="Simpson J.R."/>
            <person name="Lauterbach L."/>
            <person name="Steele A.D."/>
            <person name="Gui C."/>
            <person name="Meng S."/>
            <person name="Li G."/>
            <person name="Viehrig K."/>
            <person name="Ye F."/>
            <person name="Su P."/>
            <person name="Kiefer A.F."/>
            <person name="Nichols A."/>
            <person name="Cepeda A.J."/>
            <person name="Yan W."/>
            <person name="Fan B."/>
            <person name="Jiang Y."/>
            <person name="Adhikari A."/>
            <person name="Zheng C.-J."/>
            <person name="Schuster L."/>
            <person name="Cowan T.M."/>
            <person name="Smanski M.J."/>
            <person name="Chevrette M.G."/>
            <person name="De Carvalho L.P.S."/>
            <person name="Shen B."/>
        </authorList>
    </citation>
    <scope>NUCLEOTIDE SEQUENCE [LARGE SCALE GENOMIC DNA]</scope>
    <source>
        <strain evidence="2 3">NPDC004550</strain>
    </source>
</reference>
<dbReference type="Gene3D" id="3.40.50.450">
    <property type="match status" value="1"/>
</dbReference>
<evidence type="ECO:0000313" key="2">
    <source>
        <dbReference type="EMBL" id="MFF0457539.1"/>
    </source>
</evidence>